<keyword evidence="2" id="KW-1185">Reference proteome</keyword>
<protein>
    <submittedName>
        <fullName evidence="1">Uncharacterized protein</fullName>
    </submittedName>
</protein>
<sequence>MIYLAPPTKPWNFALLIAKPYRVVLKLDRAIKLAAVMVNMCPFLNIYDNVPGENRSAYPLLKPYRVLAKWVGVLQNSGFGIIFRYSPTRQVVGGTSEVGIQQGKI</sequence>
<gene>
    <name evidence="1" type="ORF">COR50_15645</name>
</gene>
<reference evidence="1 2" key="1">
    <citation type="submission" date="2017-10" db="EMBL/GenBank/DDBJ databases">
        <title>Paenichitinophaga pekingensis gen. nov., sp. nov., isolated from activated sludge.</title>
        <authorList>
            <person name="Jin D."/>
            <person name="Kong X."/>
            <person name="Deng Y."/>
            <person name="Bai Z."/>
        </authorList>
    </citation>
    <scope>NUCLEOTIDE SEQUENCE [LARGE SCALE GENOMIC DNA]</scope>
    <source>
        <strain evidence="1 2">13</strain>
    </source>
</reference>
<proteinExistence type="predicted"/>
<organism evidence="1 2">
    <name type="scientific">Chitinophaga caeni</name>
    <dbReference type="NCBI Taxonomy" id="2029983"/>
    <lineage>
        <taxon>Bacteria</taxon>
        <taxon>Pseudomonadati</taxon>
        <taxon>Bacteroidota</taxon>
        <taxon>Chitinophagia</taxon>
        <taxon>Chitinophagales</taxon>
        <taxon>Chitinophagaceae</taxon>
        <taxon>Chitinophaga</taxon>
    </lineage>
</organism>
<dbReference type="EMBL" id="CP023777">
    <property type="protein sequence ID" value="ATL48479.1"/>
    <property type="molecule type" value="Genomic_DNA"/>
</dbReference>
<name>A0A291QWS4_9BACT</name>
<dbReference type="Proteomes" id="UP000220133">
    <property type="component" value="Chromosome"/>
</dbReference>
<evidence type="ECO:0000313" key="1">
    <source>
        <dbReference type="EMBL" id="ATL48479.1"/>
    </source>
</evidence>
<evidence type="ECO:0000313" key="2">
    <source>
        <dbReference type="Proteomes" id="UP000220133"/>
    </source>
</evidence>
<accession>A0A291QWS4</accession>
<dbReference type="KEGG" id="cbae:COR50_15645"/>
<dbReference type="AlphaFoldDB" id="A0A291QWS4"/>